<evidence type="ECO:0000313" key="15">
    <source>
        <dbReference type="EMBL" id="KAG0568508.1"/>
    </source>
</evidence>
<dbReference type="InterPro" id="IPR011009">
    <property type="entry name" value="Kinase-like_dom_sf"/>
</dbReference>
<comment type="subcellular location">
    <subcellularLocation>
        <location evidence="3">Endoplasmic reticulum</location>
    </subcellularLocation>
    <subcellularLocation>
        <location evidence="4">Membrane</location>
    </subcellularLocation>
    <subcellularLocation>
        <location evidence="2">Mitochondrion</location>
    </subcellularLocation>
    <subcellularLocation>
        <location evidence="1">Nucleus</location>
    </subcellularLocation>
</comment>
<dbReference type="GO" id="GO:0005783">
    <property type="term" value="C:endoplasmic reticulum"/>
    <property type="evidence" value="ECO:0007669"/>
    <property type="project" value="UniProtKB-SubCell"/>
</dbReference>
<dbReference type="GO" id="GO:0003677">
    <property type="term" value="F:DNA binding"/>
    <property type="evidence" value="ECO:0007669"/>
    <property type="project" value="UniProtKB-KW"/>
</dbReference>
<evidence type="ECO:0008006" key="17">
    <source>
        <dbReference type="Google" id="ProtNLM"/>
    </source>
</evidence>
<evidence type="ECO:0000256" key="8">
    <source>
        <dbReference type="ARBA" id="ARBA00023128"/>
    </source>
</evidence>
<evidence type="ECO:0000256" key="4">
    <source>
        <dbReference type="ARBA" id="ARBA00004370"/>
    </source>
</evidence>
<evidence type="ECO:0000313" key="16">
    <source>
        <dbReference type="Proteomes" id="UP000822688"/>
    </source>
</evidence>
<evidence type="ECO:0000259" key="14">
    <source>
        <dbReference type="PROSITE" id="PS51032"/>
    </source>
</evidence>
<feature type="compositionally biased region" description="Polar residues" evidence="12">
    <location>
        <begin position="1122"/>
        <end position="1152"/>
    </location>
</feature>
<dbReference type="InterPro" id="IPR052374">
    <property type="entry name" value="SERAC1"/>
</dbReference>
<dbReference type="Pfam" id="PF00069">
    <property type="entry name" value="Pkinase"/>
    <property type="match status" value="1"/>
</dbReference>
<protein>
    <recommendedName>
        <fullName evidence="17">Protein kinase domain-containing protein</fullName>
    </recommendedName>
</protein>
<dbReference type="CDD" id="cd00018">
    <property type="entry name" value="AP2"/>
    <property type="match status" value="1"/>
</dbReference>
<evidence type="ECO:0000256" key="12">
    <source>
        <dbReference type="SAM" id="MobiDB-lite"/>
    </source>
</evidence>
<keyword evidence="5" id="KW-0256">Endoplasmic reticulum</keyword>
<comment type="caution">
    <text evidence="15">The sequence shown here is derived from an EMBL/GenBank/DDBJ whole genome shotgun (WGS) entry which is preliminary data.</text>
</comment>
<dbReference type="GO" id="GO:0005739">
    <property type="term" value="C:mitochondrion"/>
    <property type="evidence" value="ECO:0007669"/>
    <property type="project" value="UniProtKB-SubCell"/>
</dbReference>
<evidence type="ECO:0000256" key="7">
    <source>
        <dbReference type="ARBA" id="ARBA00023125"/>
    </source>
</evidence>
<dbReference type="InterPro" id="IPR016177">
    <property type="entry name" value="DNA-bd_dom_sf"/>
</dbReference>
<dbReference type="InterPro" id="IPR007751">
    <property type="entry name" value="DUF676_lipase-like"/>
</dbReference>
<dbReference type="Gene3D" id="3.30.730.10">
    <property type="entry name" value="AP2/ERF domain"/>
    <property type="match status" value="1"/>
</dbReference>
<dbReference type="Gene3D" id="1.10.510.10">
    <property type="entry name" value="Transferase(Phosphotransferase) domain 1"/>
    <property type="match status" value="1"/>
</dbReference>
<dbReference type="Gene3D" id="3.40.50.1820">
    <property type="entry name" value="alpha/beta hydrolase"/>
    <property type="match status" value="1"/>
</dbReference>
<keyword evidence="6" id="KW-0805">Transcription regulation</keyword>
<dbReference type="PROSITE" id="PS51032">
    <property type="entry name" value="AP2_ERF"/>
    <property type="match status" value="1"/>
</dbReference>
<reference evidence="15 16" key="1">
    <citation type="submission" date="2020-06" db="EMBL/GenBank/DDBJ databases">
        <title>WGS assembly of Ceratodon purpureus strain R40.</title>
        <authorList>
            <person name="Carey S.B."/>
            <person name="Jenkins J."/>
            <person name="Shu S."/>
            <person name="Lovell J.T."/>
            <person name="Sreedasyam A."/>
            <person name="Maumus F."/>
            <person name="Tiley G.P."/>
            <person name="Fernandez-Pozo N."/>
            <person name="Barry K."/>
            <person name="Chen C."/>
            <person name="Wang M."/>
            <person name="Lipzen A."/>
            <person name="Daum C."/>
            <person name="Saski C.A."/>
            <person name="Payton A.C."/>
            <person name="Mcbreen J.C."/>
            <person name="Conrad R.E."/>
            <person name="Kollar L.M."/>
            <person name="Olsson S."/>
            <person name="Huttunen S."/>
            <person name="Landis J.B."/>
            <person name="Wickett N.J."/>
            <person name="Johnson M.G."/>
            <person name="Rensing S.A."/>
            <person name="Grimwood J."/>
            <person name="Schmutz J."/>
            <person name="Mcdaniel S.F."/>
        </authorList>
    </citation>
    <scope>NUCLEOTIDE SEQUENCE [LARGE SCALE GENOMIC DNA]</scope>
    <source>
        <strain evidence="15 16">R40</strain>
    </source>
</reference>
<dbReference type="Pfam" id="PF00847">
    <property type="entry name" value="AP2"/>
    <property type="match status" value="1"/>
</dbReference>
<dbReference type="InterPro" id="IPR029058">
    <property type="entry name" value="AB_hydrolase_fold"/>
</dbReference>
<dbReference type="PANTHER" id="PTHR48182">
    <property type="entry name" value="PROTEIN SERAC1"/>
    <property type="match status" value="1"/>
</dbReference>
<evidence type="ECO:0000256" key="5">
    <source>
        <dbReference type="ARBA" id="ARBA00022824"/>
    </source>
</evidence>
<dbReference type="PANTHER" id="PTHR48182:SF2">
    <property type="entry name" value="PROTEIN SERAC1"/>
    <property type="match status" value="1"/>
</dbReference>
<evidence type="ECO:0000256" key="2">
    <source>
        <dbReference type="ARBA" id="ARBA00004173"/>
    </source>
</evidence>
<keyword evidence="16" id="KW-1185">Reference proteome</keyword>
<organism evidence="15 16">
    <name type="scientific">Ceratodon purpureus</name>
    <name type="common">Fire moss</name>
    <name type="synonym">Dicranum purpureum</name>
    <dbReference type="NCBI Taxonomy" id="3225"/>
    <lineage>
        <taxon>Eukaryota</taxon>
        <taxon>Viridiplantae</taxon>
        <taxon>Streptophyta</taxon>
        <taxon>Embryophyta</taxon>
        <taxon>Bryophyta</taxon>
        <taxon>Bryophytina</taxon>
        <taxon>Bryopsida</taxon>
        <taxon>Dicranidae</taxon>
        <taxon>Pseudoditrichales</taxon>
        <taxon>Ditrichaceae</taxon>
        <taxon>Ceratodon</taxon>
    </lineage>
</organism>
<dbReference type="PROSITE" id="PS50011">
    <property type="entry name" value="PROTEIN_KINASE_DOM"/>
    <property type="match status" value="1"/>
</dbReference>
<dbReference type="Proteomes" id="UP000822688">
    <property type="component" value="Chromosome 6"/>
</dbReference>
<dbReference type="GO" id="GO:0005634">
    <property type="term" value="C:nucleus"/>
    <property type="evidence" value="ECO:0007669"/>
    <property type="project" value="UniProtKB-SubCell"/>
</dbReference>
<dbReference type="Pfam" id="PF05057">
    <property type="entry name" value="DUF676"/>
    <property type="match status" value="1"/>
</dbReference>
<evidence type="ECO:0000256" key="10">
    <source>
        <dbReference type="ARBA" id="ARBA00023163"/>
    </source>
</evidence>
<accession>A0A8T0HDK6</accession>
<dbReference type="GO" id="GO:0004672">
    <property type="term" value="F:protein kinase activity"/>
    <property type="evidence" value="ECO:0007669"/>
    <property type="project" value="InterPro"/>
</dbReference>
<dbReference type="GO" id="GO:0005524">
    <property type="term" value="F:ATP binding"/>
    <property type="evidence" value="ECO:0007669"/>
    <property type="project" value="InterPro"/>
</dbReference>
<dbReference type="SMART" id="SM00380">
    <property type="entry name" value="AP2"/>
    <property type="match status" value="1"/>
</dbReference>
<feature type="region of interest" description="Disordered" evidence="12">
    <location>
        <begin position="1121"/>
        <end position="1152"/>
    </location>
</feature>
<keyword evidence="10" id="KW-0804">Transcription</keyword>
<feature type="domain" description="Protein kinase" evidence="13">
    <location>
        <begin position="227"/>
        <end position="592"/>
    </location>
</feature>
<dbReference type="GO" id="GO:0003700">
    <property type="term" value="F:DNA-binding transcription factor activity"/>
    <property type="evidence" value="ECO:0007669"/>
    <property type="project" value="InterPro"/>
</dbReference>
<sequence>MDDYVGQTLRAITRIEFQLSPRDSWTTSNNVAEGYRTWNDGRERRQLALILPGQLARGLSPEPPKKRRLSQQQDGGAAWAADFAPMCVSQEGNNQGLILLSQLDETKRLLHGFKPALEGHKPVRRELHRAVIQTEALAKEWWSLGMHNHEPVLAKWREHFLEILLDVRWWTMVAALQEGERFAGSEIYGNVLYMKGKELEGVSLVNPQSSLISSYERHFPSYGFETWQRVIDLRYGSEGNDIFEWNVESGNILGEDGYRAKMALEAIKNASFPGFIIEGIPASFVHQAPSPLIEEELTLDLTRDILGVSQTGSWVIRTNIQGVDCALKRVADNGDGEQPLIARLSHPHVVQLMHYWRKDKYLFLAMELMEGDLTDLLARHKRANESLLSLPMAVDIMLQTAKGMLYLHDLGITYPHLNCSKVLFRNSDTMLQDGHPEYTIKLSGGGYSVDDDSHERKTHDVHRFASFCLEVLTGRRQCEDPFDTDADTRPSISDAIPQILRFCISSCFEGNLTFRFEQVVTLLLLAQCQILKSQKDEAFGSKDCETVQLNSPDCARPSSADTDLEKYFIYQLYPESDVSVSDSNLSTTLIFFHGLAKSPDEWKSTWMTRNREHVWPKAWLPKDLPGNVRVLSLSYDTDASGGSENVNTAEIGKKVLMHLLLSSKWNLSDPDVKVILIGHSFGGLIIKSLVVEAHNQATLQPRLHEKCVKFLENLEGIVFYSVPGSATDQNQQFEQYINKLNQTGVLQRSTLMQALLKLDKGVFNQEMQLLGSQFEKSIPEKTKILCFIEGKGMRKIHEKQVVVSYASAIAQLEKAVFHVLKDDNHFEVCRPVSKDHEGYRILVEEFLKGTLEIGSFNPGTGETKYHQSEDTGYELSPATGTSYGELLTHVTTKRSEDSKERRFKLSLPSLDSMKQKDDEPARVIHEVDTHTSSDALEMIDVRSTMTVQSIETLDSHIVPLKEDLGAVQKRLDTVDMPHVITDLRTRVKWVNASYRRLVREPMPKPLCLATRALGSSADEESLASLRRLGYVTLVFGDKELPDGIAGFTCRVEIRWSVDDGEPSVMSVPSDVVKLVDVTISGNSYVWGLDIDHSFSLGAGPPISHPSASSVRSMASSIFSSSLQGSPATTWRKSQRTSTDQSSSGSAGGRTNNAFSENVAQSASLSPSSRRNALRNLVSSMPLGSSRTVVPQYRGVRYREELNKYVTEIRPKRCMKTIWLGSYDTAEEAARAFDIGNLCCKRNLPLNFEDSPRMLKRIPSKLSLEETHRAIAKLAREVARTSINSTSDGETIRQIEVDRAAAMNAHELNEMVQEWLLEAAASTPTYIEQLDGNLCDEAETATLAEGGSGSQWLRGSHSLNFMSQSFDLNDDLAGFSWFDTFGDTY</sequence>
<dbReference type="EMBL" id="CM026427">
    <property type="protein sequence ID" value="KAG0568508.1"/>
    <property type="molecule type" value="Genomic_DNA"/>
</dbReference>
<evidence type="ECO:0000256" key="6">
    <source>
        <dbReference type="ARBA" id="ARBA00023015"/>
    </source>
</evidence>
<dbReference type="SUPFAM" id="SSF54171">
    <property type="entry name" value="DNA-binding domain"/>
    <property type="match status" value="1"/>
</dbReference>
<dbReference type="InterPro" id="IPR000719">
    <property type="entry name" value="Prot_kinase_dom"/>
</dbReference>
<evidence type="ECO:0000256" key="1">
    <source>
        <dbReference type="ARBA" id="ARBA00004123"/>
    </source>
</evidence>
<name>A0A8T0HDK6_CERPU</name>
<keyword evidence="8" id="KW-0496">Mitochondrion</keyword>
<evidence type="ECO:0000256" key="9">
    <source>
        <dbReference type="ARBA" id="ARBA00023136"/>
    </source>
</evidence>
<evidence type="ECO:0000259" key="13">
    <source>
        <dbReference type="PROSITE" id="PS50011"/>
    </source>
</evidence>
<feature type="domain" description="AP2/ERF" evidence="14">
    <location>
        <begin position="1191"/>
        <end position="1251"/>
    </location>
</feature>
<keyword evidence="9" id="KW-0472">Membrane</keyword>
<keyword evidence="11" id="KW-0539">Nucleus</keyword>
<proteinExistence type="predicted"/>
<dbReference type="SUPFAM" id="SSF56112">
    <property type="entry name" value="Protein kinase-like (PK-like)"/>
    <property type="match status" value="1"/>
</dbReference>
<dbReference type="SUPFAM" id="SSF53474">
    <property type="entry name" value="alpha/beta-Hydrolases"/>
    <property type="match status" value="1"/>
</dbReference>
<keyword evidence="7" id="KW-0238">DNA-binding</keyword>
<dbReference type="GO" id="GO:0016020">
    <property type="term" value="C:membrane"/>
    <property type="evidence" value="ECO:0007669"/>
    <property type="project" value="UniProtKB-SubCell"/>
</dbReference>
<evidence type="ECO:0000256" key="11">
    <source>
        <dbReference type="ARBA" id="ARBA00023242"/>
    </source>
</evidence>
<gene>
    <name evidence="15" type="ORF">KC19_6G024500</name>
</gene>
<dbReference type="InterPro" id="IPR001471">
    <property type="entry name" value="AP2/ERF_dom"/>
</dbReference>
<dbReference type="InterPro" id="IPR036955">
    <property type="entry name" value="AP2/ERF_dom_sf"/>
</dbReference>
<evidence type="ECO:0000256" key="3">
    <source>
        <dbReference type="ARBA" id="ARBA00004240"/>
    </source>
</evidence>